<dbReference type="PANTHER" id="PTHR18964:SF173">
    <property type="entry name" value="GLUCOKINASE"/>
    <property type="match status" value="1"/>
</dbReference>
<dbReference type="InterPro" id="IPR000600">
    <property type="entry name" value="ROK"/>
</dbReference>
<dbReference type="SUPFAM" id="SSF53067">
    <property type="entry name" value="Actin-like ATPase domain"/>
    <property type="match status" value="1"/>
</dbReference>
<dbReference type="RefSeq" id="WP_171154950.1">
    <property type="nucleotide sequence ID" value="NZ_JABENB010000001.1"/>
</dbReference>
<dbReference type="Gene3D" id="3.30.420.40">
    <property type="match status" value="2"/>
</dbReference>
<dbReference type="GO" id="GO:0004340">
    <property type="term" value="F:glucokinase activity"/>
    <property type="evidence" value="ECO:0007669"/>
    <property type="project" value="UniProtKB-EC"/>
</dbReference>
<comment type="similarity">
    <text evidence="1">Belongs to the ROK (NagC/XylR) family.</text>
</comment>
<evidence type="ECO:0000256" key="5">
    <source>
        <dbReference type="ARBA" id="ARBA00022741"/>
    </source>
</evidence>
<evidence type="ECO:0000256" key="8">
    <source>
        <dbReference type="ARBA" id="ARBA00032386"/>
    </source>
</evidence>
<dbReference type="Pfam" id="PF00480">
    <property type="entry name" value="ROK"/>
    <property type="match status" value="1"/>
</dbReference>
<organism evidence="9 10">
    <name type="scientific">Flexivirga aerilata</name>
    <dbReference type="NCBI Taxonomy" id="1656889"/>
    <lineage>
        <taxon>Bacteria</taxon>
        <taxon>Bacillati</taxon>
        <taxon>Actinomycetota</taxon>
        <taxon>Actinomycetes</taxon>
        <taxon>Micrococcales</taxon>
        <taxon>Dermacoccaceae</taxon>
        <taxon>Flexivirga</taxon>
    </lineage>
</organism>
<evidence type="ECO:0000256" key="7">
    <source>
        <dbReference type="ARBA" id="ARBA00022840"/>
    </source>
</evidence>
<keyword evidence="10" id="KW-1185">Reference proteome</keyword>
<evidence type="ECO:0000256" key="2">
    <source>
        <dbReference type="ARBA" id="ARBA00012323"/>
    </source>
</evidence>
<proteinExistence type="inferred from homology"/>
<dbReference type="EMBL" id="JABENB010000001">
    <property type="protein sequence ID" value="NNG39835.1"/>
    <property type="molecule type" value="Genomic_DNA"/>
</dbReference>
<dbReference type="NCBIfam" id="TIGR00744">
    <property type="entry name" value="ROK_glcA_fam"/>
    <property type="match status" value="1"/>
</dbReference>
<dbReference type="InterPro" id="IPR049874">
    <property type="entry name" value="ROK_cs"/>
</dbReference>
<comment type="caution">
    <text evidence="9">The sequence shown here is derived from an EMBL/GenBank/DDBJ whole genome shotgun (WGS) entry which is preliminary data.</text>
</comment>
<dbReference type="PANTHER" id="PTHR18964">
    <property type="entry name" value="ROK (REPRESSOR, ORF, KINASE) FAMILY"/>
    <property type="match status" value="1"/>
</dbReference>
<dbReference type="AlphaFoldDB" id="A0A849AHA6"/>
<evidence type="ECO:0000313" key="9">
    <source>
        <dbReference type="EMBL" id="NNG39835.1"/>
    </source>
</evidence>
<evidence type="ECO:0000313" key="10">
    <source>
        <dbReference type="Proteomes" id="UP000557772"/>
    </source>
</evidence>
<gene>
    <name evidence="9" type="ORF">HJ588_11185</name>
</gene>
<dbReference type="EC" id="2.7.1.2" evidence="2"/>
<accession>A0A849AHA6</accession>
<dbReference type="InterPro" id="IPR004654">
    <property type="entry name" value="ROK_glcA"/>
</dbReference>
<dbReference type="GO" id="GO:0005737">
    <property type="term" value="C:cytoplasm"/>
    <property type="evidence" value="ECO:0007669"/>
    <property type="project" value="InterPro"/>
</dbReference>
<dbReference type="GO" id="GO:0005524">
    <property type="term" value="F:ATP binding"/>
    <property type="evidence" value="ECO:0007669"/>
    <property type="project" value="UniProtKB-KW"/>
</dbReference>
<keyword evidence="5" id="KW-0547">Nucleotide-binding</keyword>
<protein>
    <recommendedName>
        <fullName evidence="3">Glucokinase</fullName>
        <ecNumber evidence="2">2.7.1.2</ecNumber>
    </recommendedName>
    <alternativeName>
        <fullName evidence="8">Glucose kinase</fullName>
    </alternativeName>
</protein>
<evidence type="ECO:0000256" key="1">
    <source>
        <dbReference type="ARBA" id="ARBA00006479"/>
    </source>
</evidence>
<keyword evidence="4 9" id="KW-0808">Transferase</keyword>
<evidence type="ECO:0000256" key="4">
    <source>
        <dbReference type="ARBA" id="ARBA00022679"/>
    </source>
</evidence>
<dbReference type="PROSITE" id="PS01125">
    <property type="entry name" value="ROK"/>
    <property type="match status" value="1"/>
</dbReference>
<dbReference type="Proteomes" id="UP000557772">
    <property type="component" value="Unassembled WGS sequence"/>
</dbReference>
<keyword evidence="7" id="KW-0067">ATP-binding</keyword>
<name>A0A849AHA6_9MICO</name>
<dbReference type="GO" id="GO:0006096">
    <property type="term" value="P:glycolytic process"/>
    <property type="evidence" value="ECO:0007669"/>
    <property type="project" value="InterPro"/>
</dbReference>
<reference evidence="9 10" key="1">
    <citation type="submission" date="2020-05" db="EMBL/GenBank/DDBJ databases">
        <title>Flexivirga sp. ID2601S isolated from air conditioner.</title>
        <authorList>
            <person name="Kim D.H."/>
        </authorList>
    </citation>
    <scope>NUCLEOTIDE SEQUENCE [LARGE SCALE GENOMIC DNA]</scope>
    <source>
        <strain evidence="9 10">ID2601S</strain>
    </source>
</reference>
<evidence type="ECO:0000256" key="3">
    <source>
        <dbReference type="ARBA" id="ARBA00014701"/>
    </source>
</evidence>
<keyword evidence="6 9" id="KW-0418">Kinase</keyword>
<dbReference type="InterPro" id="IPR043129">
    <property type="entry name" value="ATPase_NBD"/>
</dbReference>
<sequence length="319" mass="32822">MGKWGIGVDIGGTKIAGGVVDAAGRIVRRARRDTPAHSPDEIAAVTAEVILELARAEDTDPAGVGVACAGYIDKVGSTVLFAPNLAWRDEPLKARLSAVVELPVLIENDANAAAYGEFVQGGGRDVDDMIMLTIGTGVGGGIINDGNLIRGAYGIGGEVGHLRVVPNGIRCGCGNRGCFEAYASGTALVREARELVRSGSPHAGRLSELCGGDAEQLKGKHVTEAAVAGDPAAVELLADLGRWIGEAAASLAALMDPQLFVIGGGVADADDLLLDPIRVGYERQLTGRGHRPEATFVRAELGNDAGVIGAAMLAMELEE</sequence>
<evidence type="ECO:0000256" key="6">
    <source>
        <dbReference type="ARBA" id="ARBA00022777"/>
    </source>
</evidence>